<dbReference type="InterPro" id="IPR002575">
    <property type="entry name" value="Aminoglycoside_PTrfase"/>
</dbReference>
<sequence>MSAPTTAAVVADILNPATLSARLRRPARVTRLRIKPDVAVIAAVADPAGQPTGWVQAFWPCSHSKLRRADRIAARTGARVDAEWQGHDLVWQWGEIAADPKLAAHLPLLEPAAPQRHLLRYNPLRRLVVRDGQTVCRVTAQPLPHVNALTDFLAAHLAIPAPRPLPSGAVSAHASAQAFTGDGDLWHHPTLPGMRAAGTLFAQLHGLAGKLPPPLTDQLPAAALAHRALQGHAALLTHLDPALATRAAQLADRLPPLPAGKLVLSHGDASPDQVLVGSQPHPDPDSTPPGHGARATGPFLDQAAPFGSLSTPPVWLTDFDRACLAPASLDLGSFLSHVSPAAGSAFLAGYRAAGGHLPPAHELATAALHAAALRLTEPLRAGRVDWRAAIGANLTYLEGQLV</sequence>
<dbReference type="SUPFAM" id="SSF56112">
    <property type="entry name" value="Protein kinase-like (PK-like)"/>
    <property type="match status" value="1"/>
</dbReference>
<dbReference type="Pfam" id="PF01636">
    <property type="entry name" value="APH"/>
    <property type="match status" value="1"/>
</dbReference>
<evidence type="ECO:0000259" key="2">
    <source>
        <dbReference type="Pfam" id="PF01636"/>
    </source>
</evidence>
<dbReference type="RefSeq" id="WP_073822266.1">
    <property type="nucleotide sequence ID" value="NZ_MQVS01000001.1"/>
</dbReference>
<proteinExistence type="predicted"/>
<dbReference type="Gene3D" id="3.90.1200.10">
    <property type="match status" value="1"/>
</dbReference>
<reference evidence="4" key="1">
    <citation type="submission" date="2016-12" db="EMBL/GenBank/DDBJ databases">
        <authorList>
            <person name="Meng X."/>
        </authorList>
    </citation>
    <scope>NUCLEOTIDE SEQUENCE [LARGE SCALE GENOMIC DNA]</scope>
    <source>
        <strain evidence="4">DSM 20732</strain>
    </source>
</reference>
<evidence type="ECO:0000313" key="4">
    <source>
        <dbReference type="Proteomes" id="UP000185612"/>
    </source>
</evidence>
<gene>
    <name evidence="3" type="ORF">BSZ40_00790</name>
</gene>
<dbReference type="STRING" id="52770.BSZ40_00790"/>
<evidence type="ECO:0000313" key="3">
    <source>
        <dbReference type="EMBL" id="OKL52678.1"/>
    </source>
</evidence>
<dbReference type="OrthoDB" id="581471at2"/>
<evidence type="ECO:0000256" key="1">
    <source>
        <dbReference type="SAM" id="MobiDB-lite"/>
    </source>
</evidence>
<feature type="region of interest" description="Disordered" evidence="1">
    <location>
        <begin position="268"/>
        <end position="296"/>
    </location>
</feature>
<keyword evidence="4" id="KW-1185">Reference proteome</keyword>
<dbReference type="AlphaFoldDB" id="A0A1Q5PYI5"/>
<dbReference type="Proteomes" id="UP000185612">
    <property type="component" value="Unassembled WGS sequence"/>
</dbReference>
<dbReference type="InParanoid" id="A0A1Q5PYI5"/>
<feature type="domain" description="Aminoglycoside phosphotransferase" evidence="2">
    <location>
        <begin position="118"/>
        <end position="277"/>
    </location>
</feature>
<organism evidence="3 4">
    <name type="scientific">Buchananella hordeovulneris</name>
    <dbReference type="NCBI Taxonomy" id="52770"/>
    <lineage>
        <taxon>Bacteria</taxon>
        <taxon>Bacillati</taxon>
        <taxon>Actinomycetota</taxon>
        <taxon>Actinomycetes</taxon>
        <taxon>Actinomycetales</taxon>
        <taxon>Actinomycetaceae</taxon>
        <taxon>Buchananella</taxon>
    </lineage>
</organism>
<dbReference type="EMBL" id="MQVS01000001">
    <property type="protein sequence ID" value="OKL52678.1"/>
    <property type="molecule type" value="Genomic_DNA"/>
</dbReference>
<accession>A0A1Q5PYI5</accession>
<name>A0A1Q5PYI5_9ACTO</name>
<comment type="caution">
    <text evidence="3">The sequence shown here is derived from an EMBL/GenBank/DDBJ whole genome shotgun (WGS) entry which is preliminary data.</text>
</comment>
<protein>
    <recommendedName>
        <fullName evidence="2">Aminoglycoside phosphotransferase domain-containing protein</fullName>
    </recommendedName>
</protein>
<dbReference type="InterPro" id="IPR011009">
    <property type="entry name" value="Kinase-like_dom_sf"/>
</dbReference>